<dbReference type="InterPro" id="IPR001207">
    <property type="entry name" value="Transposase_mutator"/>
</dbReference>
<evidence type="ECO:0000256" key="3">
    <source>
        <dbReference type="ARBA" id="ARBA00022578"/>
    </source>
</evidence>
<dbReference type="RefSeq" id="WP_420866383.1">
    <property type="nucleotide sequence ID" value="NZ_LAXD01000001.1"/>
</dbReference>
<proteinExistence type="inferred from homology"/>
<comment type="caution">
    <text evidence="6">The sequence shown here is derived from an EMBL/GenBank/DDBJ whole genome shotgun (WGS) entry which is preliminary data.</text>
</comment>
<keyword evidence="3" id="KW-0815">Transposition</keyword>
<dbReference type="GO" id="GO:0006313">
    <property type="term" value="P:DNA transposition"/>
    <property type="evidence" value="ECO:0007669"/>
    <property type="project" value="InterPro"/>
</dbReference>
<evidence type="ECO:0000256" key="5">
    <source>
        <dbReference type="ARBA" id="ARBA00023172"/>
    </source>
</evidence>
<keyword evidence="5" id="KW-0233">DNA recombination</keyword>
<gene>
    <name evidence="6" type="ORF">LI90_1957</name>
</gene>
<dbReference type="STRING" id="1469144.LI90_1957"/>
<evidence type="ECO:0000313" key="6">
    <source>
        <dbReference type="EMBL" id="KWX00929.1"/>
    </source>
</evidence>
<sequence length="80" mass="8908">MVATCSLLGVSTRRLEKLAETLGVTSLSRSQVWRLPAELDAQVEAFRTRPLDPRPLHVLLARRADPEGPPWAGTWWASLC</sequence>
<evidence type="ECO:0000313" key="7">
    <source>
        <dbReference type="Proteomes" id="UP000070188"/>
    </source>
</evidence>
<evidence type="ECO:0000256" key="4">
    <source>
        <dbReference type="ARBA" id="ARBA00023125"/>
    </source>
</evidence>
<evidence type="ECO:0000256" key="1">
    <source>
        <dbReference type="ARBA" id="ARBA00002190"/>
    </source>
</evidence>
<dbReference type="AlphaFoldDB" id="A0A132MSY0"/>
<dbReference type="Proteomes" id="UP000070188">
    <property type="component" value="Unassembled WGS sequence"/>
</dbReference>
<protein>
    <submittedName>
        <fullName evidence="6">Mobile element protein</fullName>
    </submittedName>
</protein>
<evidence type="ECO:0000256" key="2">
    <source>
        <dbReference type="ARBA" id="ARBA00010961"/>
    </source>
</evidence>
<comment type="function">
    <text evidence="1">Required for the transposition of the insertion element.</text>
</comment>
<keyword evidence="4" id="KW-0238">DNA-binding</keyword>
<dbReference type="GO" id="GO:0003677">
    <property type="term" value="F:DNA binding"/>
    <property type="evidence" value="ECO:0007669"/>
    <property type="project" value="UniProtKB-KW"/>
</dbReference>
<dbReference type="Pfam" id="PF00872">
    <property type="entry name" value="Transposase_mut"/>
    <property type="match status" value="1"/>
</dbReference>
<keyword evidence="7" id="KW-1185">Reference proteome</keyword>
<organism evidence="6 7">
    <name type="scientific">Carbonactinospora thermoautotrophica</name>
    <dbReference type="NCBI Taxonomy" id="1469144"/>
    <lineage>
        <taxon>Bacteria</taxon>
        <taxon>Bacillati</taxon>
        <taxon>Actinomycetota</taxon>
        <taxon>Actinomycetes</taxon>
        <taxon>Kitasatosporales</taxon>
        <taxon>Carbonactinosporaceae</taxon>
        <taxon>Carbonactinospora</taxon>
    </lineage>
</organism>
<accession>A0A132MSY0</accession>
<reference evidence="7" key="1">
    <citation type="submission" date="2015-04" db="EMBL/GenBank/DDBJ databases">
        <title>Physiological reanalysis, assessment of diazotrophy, and genome sequences of multiple isolates of Streptomyces thermoautotrophicus.</title>
        <authorList>
            <person name="MacKellar D.C."/>
            <person name="Lieber L."/>
            <person name="Norman J."/>
            <person name="Bolger A."/>
            <person name="Tobin C."/>
            <person name="Murray J.W."/>
            <person name="Chang R."/>
            <person name="Ford T."/>
            <person name="Nguyen P.Q."/>
            <person name="Woodward J."/>
            <person name="Permingeat H."/>
            <person name="Joshi N.S."/>
            <person name="Silver P.A."/>
            <person name="Usadel B."/>
            <person name="Rutherford A.W."/>
            <person name="Friesen M."/>
            <person name="Prell J."/>
        </authorList>
    </citation>
    <scope>NUCLEOTIDE SEQUENCE [LARGE SCALE GENOMIC DNA]</scope>
    <source>
        <strain evidence="7">H1</strain>
    </source>
</reference>
<dbReference type="GO" id="GO:0004803">
    <property type="term" value="F:transposase activity"/>
    <property type="evidence" value="ECO:0007669"/>
    <property type="project" value="InterPro"/>
</dbReference>
<dbReference type="EMBL" id="LAXD01000001">
    <property type="protein sequence ID" value="KWX00929.1"/>
    <property type="molecule type" value="Genomic_DNA"/>
</dbReference>
<name>A0A132MSY0_9ACTN</name>
<comment type="similarity">
    <text evidence="2">Belongs to the transposase mutator family.</text>
</comment>